<dbReference type="Gene3D" id="1.20.1560.10">
    <property type="entry name" value="ABC transporter type 1, transmembrane domain"/>
    <property type="match status" value="1"/>
</dbReference>
<dbReference type="PROSITE" id="PS50929">
    <property type="entry name" value="ABC_TM1F"/>
    <property type="match status" value="1"/>
</dbReference>
<feature type="domain" description="ABC transmembrane type-1" evidence="6">
    <location>
        <begin position="1"/>
        <end position="96"/>
    </location>
</feature>
<name>A0A0S3R8I0_PHAAN</name>
<accession>A0A0S3R8I0</accession>
<dbReference type="InterPro" id="IPR036640">
    <property type="entry name" value="ABC1_TM_sf"/>
</dbReference>
<gene>
    <name evidence="7" type="primary">Vigan.01G504600</name>
    <name evidence="7" type="ORF">VIGAN_01504600</name>
</gene>
<feature type="transmembrane region" description="Helical" evidence="5">
    <location>
        <begin position="73"/>
        <end position="94"/>
    </location>
</feature>
<dbReference type="InterPro" id="IPR039421">
    <property type="entry name" value="Type_1_exporter"/>
</dbReference>
<dbReference type="Gene3D" id="3.40.50.300">
    <property type="entry name" value="P-loop containing nucleotide triphosphate hydrolases"/>
    <property type="match status" value="1"/>
</dbReference>
<keyword evidence="8" id="KW-1185">Reference proteome</keyword>
<dbReference type="EMBL" id="AP015034">
    <property type="protein sequence ID" value="BAT76971.1"/>
    <property type="molecule type" value="Genomic_DNA"/>
</dbReference>
<comment type="subcellular location">
    <subcellularLocation>
        <location evidence="1">Membrane</location>
        <topology evidence="1">Multi-pass membrane protein</topology>
    </subcellularLocation>
</comment>
<sequence>MQVASFTGENQAIAQYSQSLNDAYRTAVQDGMAAGLGLGSIRLFINSSFALAVWFGGKMVLEEGYTGGEVMSIFYALFFGSMSLGQAFTSLTAFTAGQAAAFEIFETIDRQPKIDAYDTAGRQVDDISGDIELREVCFCYPSRPD</sequence>
<feature type="transmembrane region" description="Helical" evidence="5">
    <location>
        <begin position="43"/>
        <end position="61"/>
    </location>
</feature>
<dbReference type="AlphaFoldDB" id="A0A0S3R8I0"/>
<evidence type="ECO:0000313" key="8">
    <source>
        <dbReference type="Proteomes" id="UP000291084"/>
    </source>
</evidence>
<dbReference type="InterPro" id="IPR027417">
    <property type="entry name" value="P-loop_NTPase"/>
</dbReference>
<keyword evidence="2 5" id="KW-0812">Transmembrane</keyword>
<dbReference type="GO" id="GO:0005886">
    <property type="term" value="C:plasma membrane"/>
    <property type="evidence" value="ECO:0007669"/>
    <property type="project" value="TreeGrafter"/>
</dbReference>
<evidence type="ECO:0000256" key="3">
    <source>
        <dbReference type="ARBA" id="ARBA00022989"/>
    </source>
</evidence>
<keyword evidence="4 5" id="KW-0472">Membrane</keyword>
<dbReference type="Proteomes" id="UP000291084">
    <property type="component" value="Chromosome 1"/>
</dbReference>
<evidence type="ECO:0000256" key="5">
    <source>
        <dbReference type="SAM" id="Phobius"/>
    </source>
</evidence>
<dbReference type="Pfam" id="PF00664">
    <property type="entry name" value="ABC_membrane"/>
    <property type="match status" value="1"/>
</dbReference>
<evidence type="ECO:0000259" key="6">
    <source>
        <dbReference type="PROSITE" id="PS50929"/>
    </source>
</evidence>
<evidence type="ECO:0000313" key="7">
    <source>
        <dbReference type="EMBL" id="BAT76971.1"/>
    </source>
</evidence>
<dbReference type="PANTHER" id="PTHR24222:SF63">
    <property type="entry name" value="ATP BINDING CASSETTE SUBFAMILY B"/>
    <property type="match status" value="1"/>
</dbReference>
<reference evidence="7 8" key="1">
    <citation type="journal article" date="2015" name="Sci. Rep.">
        <title>The power of single molecule real-time sequencing technology in the de novo assembly of a eukaryotic genome.</title>
        <authorList>
            <person name="Sakai H."/>
            <person name="Naito K."/>
            <person name="Ogiso-Tanaka E."/>
            <person name="Takahashi Y."/>
            <person name="Iseki K."/>
            <person name="Muto C."/>
            <person name="Satou K."/>
            <person name="Teruya K."/>
            <person name="Shiroma A."/>
            <person name="Shimoji M."/>
            <person name="Hirano T."/>
            <person name="Itoh T."/>
            <person name="Kaga A."/>
            <person name="Tomooka N."/>
        </authorList>
    </citation>
    <scope>NUCLEOTIDE SEQUENCE [LARGE SCALE GENOMIC DNA]</scope>
    <source>
        <strain evidence="8">cv. Shumari</strain>
    </source>
</reference>
<evidence type="ECO:0000256" key="2">
    <source>
        <dbReference type="ARBA" id="ARBA00022692"/>
    </source>
</evidence>
<dbReference type="OrthoDB" id="1719330at2759"/>
<dbReference type="GO" id="GO:0140359">
    <property type="term" value="F:ABC-type transporter activity"/>
    <property type="evidence" value="ECO:0007669"/>
    <property type="project" value="InterPro"/>
</dbReference>
<keyword evidence="3 5" id="KW-1133">Transmembrane helix</keyword>
<organism evidence="7 8">
    <name type="scientific">Vigna angularis var. angularis</name>
    <dbReference type="NCBI Taxonomy" id="157739"/>
    <lineage>
        <taxon>Eukaryota</taxon>
        <taxon>Viridiplantae</taxon>
        <taxon>Streptophyta</taxon>
        <taxon>Embryophyta</taxon>
        <taxon>Tracheophyta</taxon>
        <taxon>Spermatophyta</taxon>
        <taxon>Magnoliopsida</taxon>
        <taxon>eudicotyledons</taxon>
        <taxon>Gunneridae</taxon>
        <taxon>Pentapetalae</taxon>
        <taxon>rosids</taxon>
        <taxon>fabids</taxon>
        <taxon>Fabales</taxon>
        <taxon>Fabaceae</taxon>
        <taxon>Papilionoideae</taxon>
        <taxon>50 kb inversion clade</taxon>
        <taxon>NPAAA clade</taxon>
        <taxon>indigoferoid/millettioid clade</taxon>
        <taxon>Phaseoleae</taxon>
        <taxon>Vigna</taxon>
    </lineage>
</organism>
<evidence type="ECO:0000256" key="1">
    <source>
        <dbReference type="ARBA" id="ARBA00004141"/>
    </source>
</evidence>
<dbReference type="GO" id="GO:0005524">
    <property type="term" value="F:ATP binding"/>
    <property type="evidence" value="ECO:0007669"/>
    <property type="project" value="InterPro"/>
</dbReference>
<dbReference type="SUPFAM" id="SSF90123">
    <property type="entry name" value="ABC transporter transmembrane region"/>
    <property type="match status" value="1"/>
</dbReference>
<dbReference type="InterPro" id="IPR011527">
    <property type="entry name" value="ABC1_TM_dom"/>
</dbReference>
<proteinExistence type="predicted"/>
<evidence type="ECO:0000256" key="4">
    <source>
        <dbReference type="ARBA" id="ARBA00023136"/>
    </source>
</evidence>
<feature type="non-terminal residue" evidence="7">
    <location>
        <position position="145"/>
    </location>
</feature>
<protein>
    <recommendedName>
        <fullName evidence="6">ABC transmembrane type-1 domain-containing protein</fullName>
    </recommendedName>
</protein>
<dbReference type="PANTHER" id="PTHR24222">
    <property type="entry name" value="ABC TRANSPORTER B FAMILY"/>
    <property type="match status" value="1"/>
</dbReference>